<feature type="non-terminal residue" evidence="2">
    <location>
        <position position="1"/>
    </location>
</feature>
<dbReference type="Proteomes" id="UP000823775">
    <property type="component" value="Unassembled WGS sequence"/>
</dbReference>
<evidence type="ECO:0000313" key="2">
    <source>
        <dbReference type="EMBL" id="MCD9644861.1"/>
    </source>
</evidence>
<sequence>CRLYQCRWAEAGPQGAIVLEKGQGSRLTMRRDKAVEHAPSRGESGASQPAIASECWRLTQPVAPG</sequence>
<feature type="compositionally biased region" description="Basic and acidic residues" evidence="1">
    <location>
        <begin position="31"/>
        <end position="40"/>
    </location>
</feature>
<organism evidence="2 3">
    <name type="scientific">Datura stramonium</name>
    <name type="common">Jimsonweed</name>
    <name type="synonym">Common thornapple</name>
    <dbReference type="NCBI Taxonomy" id="4076"/>
    <lineage>
        <taxon>Eukaryota</taxon>
        <taxon>Viridiplantae</taxon>
        <taxon>Streptophyta</taxon>
        <taxon>Embryophyta</taxon>
        <taxon>Tracheophyta</taxon>
        <taxon>Spermatophyta</taxon>
        <taxon>Magnoliopsida</taxon>
        <taxon>eudicotyledons</taxon>
        <taxon>Gunneridae</taxon>
        <taxon>Pentapetalae</taxon>
        <taxon>asterids</taxon>
        <taxon>lamiids</taxon>
        <taxon>Solanales</taxon>
        <taxon>Solanaceae</taxon>
        <taxon>Solanoideae</taxon>
        <taxon>Datureae</taxon>
        <taxon>Datura</taxon>
    </lineage>
</organism>
<keyword evidence="3" id="KW-1185">Reference proteome</keyword>
<evidence type="ECO:0000256" key="1">
    <source>
        <dbReference type="SAM" id="MobiDB-lite"/>
    </source>
</evidence>
<evidence type="ECO:0000313" key="3">
    <source>
        <dbReference type="Proteomes" id="UP000823775"/>
    </source>
</evidence>
<gene>
    <name evidence="2" type="ORF">HAX54_033374</name>
</gene>
<reference evidence="2 3" key="1">
    <citation type="journal article" date="2021" name="BMC Genomics">
        <title>Datura genome reveals duplications of psychoactive alkaloid biosynthetic genes and high mutation rate following tissue culture.</title>
        <authorList>
            <person name="Rajewski A."/>
            <person name="Carter-House D."/>
            <person name="Stajich J."/>
            <person name="Litt A."/>
        </authorList>
    </citation>
    <scope>NUCLEOTIDE SEQUENCE [LARGE SCALE GENOMIC DNA]</scope>
    <source>
        <strain evidence="2">AR-01</strain>
    </source>
</reference>
<dbReference type="EMBL" id="JACEIK010004266">
    <property type="protein sequence ID" value="MCD9644861.1"/>
    <property type="molecule type" value="Genomic_DNA"/>
</dbReference>
<accession>A0ABS8VCD9</accession>
<feature type="region of interest" description="Disordered" evidence="1">
    <location>
        <begin position="31"/>
        <end position="52"/>
    </location>
</feature>
<comment type="caution">
    <text evidence="2">The sequence shown here is derived from an EMBL/GenBank/DDBJ whole genome shotgun (WGS) entry which is preliminary data.</text>
</comment>
<name>A0ABS8VCD9_DATST</name>
<protein>
    <submittedName>
        <fullName evidence="2">Uncharacterized protein</fullName>
    </submittedName>
</protein>
<proteinExistence type="predicted"/>